<comment type="caution">
    <text evidence="2">The sequence shown here is derived from an EMBL/GenBank/DDBJ whole genome shotgun (WGS) entry which is preliminary data.</text>
</comment>
<dbReference type="Pfam" id="PF05488">
    <property type="entry name" value="PAAR_motif"/>
    <property type="match status" value="1"/>
</dbReference>
<evidence type="ECO:0000313" key="4">
    <source>
        <dbReference type="Proteomes" id="UP000220629"/>
    </source>
</evidence>
<protein>
    <submittedName>
        <fullName evidence="2">PAAR domain-containing protein</fullName>
    </submittedName>
    <submittedName>
        <fullName evidence="1">PAAR motif family protein</fullName>
    </submittedName>
</protein>
<evidence type="ECO:0000313" key="2">
    <source>
        <dbReference type="EMBL" id="PEH42041.1"/>
    </source>
</evidence>
<organism evidence="2 4">
    <name type="scientific">Burkholderia gladioli</name>
    <name type="common">Pseudomonas marginata</name>
    <name type="synonym">Phytomonas marginata</name>
    <dbReference type="NCBI Taxonomy" id="28095"/>
    <lineage>
        <taxon>Bacteria</taxon>
        <taxon>Pseudomonadati</taxon>
        <taxon>Pseudomonadota</taxon>
        <taxon>Betaproteobacteria</taxon>
        <taxon>Burkholderiales</taxon>
        <taxon>Burkholderiaceae</taxon>
        <taxon>Burkholderia</taxon>
    </lineage>
</organism>
<reference evidence="4" key="3">
    <citation type="submission" date="2017-09" db="EMBL/GenBank/DDBJ databases">
        <title>FDA dAtabase for Regulatory Grade micrObial Sequences (FDA-ARGOS): Supporting development and validation of Infectious Disease Dx tests.</title>
        <authorList>
            <person name="Minogue T."/>
            <person name="Wolcott M."/>
            <person name="Wasieloski L."/>
            <person name="Aguilar W."/>
            <person name="Moore D."/>
            <person name="Tallon L."/>
            <person name="Sadzewicz L."/>
            <person name="Ott S."/>
            <person name="Zhao X."/>
            <person name="Nagaraj S."/>
            <person name="Vavikolanu K."/>
            <person name="Aluvathingal J."/>
            <person name="Nadendla S."/>
            <person name="Sichtig H."/>
        </authorList>
    </citation>
    <scope>NUCLEOTIDE SEQUENCE [LARGE SCALE GENOMIC DNA]</scope>
    <source>
        <strain evidence="4">FDAARGOS_390</strain>
    </source>
</reference>
<dbReference type="SMR" id="A0A095FBW2"/>
<dbReference type="CDD" id="cd14744">
    <property type="entry name" value="PAAR_CT_2"/>
    <property type="match status" value="1"/>
</dbReference>
<dbReference type="OrthoDB" id="8565659at2"/>
<dbReference type="EMBL" id="JPGG01000016">
    <property type="protein sequence ID" value="KGC15206.1"/>
    <property type="molecule type" value="Genomic_DNA"/>
</dbReference>
<accession>A0A095FBW2</accession>
<sequence>MIDFIRLGDTLEHGGQVLAASQTMNFDGKAVARKGDKVDCRKHPGTSTNVIEEGDATMTDGGIPIARHGHRASCGCKLISSLV</sequence>
<reference evidence="1 3" key="1">
    <citation type="submission" date="2014-04" db="EMBL/GenBank/DDBJ databases">
        <authorList>
            <person name="Bishop-Lilly K.A."/>
            <person name="Broomall S.M."/>
            <person name="Chain P.S."/>
            <person name="Chertkov O."/>
            <person name="Coyne S.R."/>
            <person name="Daligault H.E."/>
            <person name="Davenport K.W."/>
            <person name="Erkkila T."/>
            <person name="Frey K.G."/>
            <person name="Gibbons H.S."/>
            <person name="Gu W."/>
            <person name="Jaissle J."/>
            <person name="Johnson S.L."/>
            <person name="Koroleva G.I."/>
            <person name="Ladner J.T."/>
            <person name="Lo C.-C."/>
            <person name="Minogue T.D."/>
            <person name="Munk C."/>
            <person name="Palacios G.F."/>
            <person name="Redden C.L."/>
            <person name="Rosenzweig C.N."/>
            <person name="Scholz M.B."/>
            <person name="Teshima H."/>
            <person name="Xu Y."/>
        </authorList>
    </citation>
    <scope>NUCLEOTIDE SEQUENCE [LARGE SCALE GENOMIC DNA]</scope>
    <source>
        <strain evidence="1">Gladioli</strain>
        <strain evidence="3">gladioli</strain>
    </source>
</reference>
<proteinExistence type="predicted"/>
<evidence type="ECO:0000313" key="1">
    <source>
        <dbReference type="EMBL" id="KGC15206.1"/>
    </source>
</evidence>
<dbReference type="InterPro" id="IPR008727">
    <property type="entry name" value="PAAR_motif"/>
</dbReference>
<reference evidence="2" key="2">
    <citation type="submission" date="2017-09" db="EMBL/GenBank/DDBJ databases">
        <title>FDA dAtabase for Regulatory Grade micrObial Sequences (FDA-ARGOS): Supporting development and validation of Infectious Disease Dx tests.</title>
        <authorList>
            <person name="Minogue T."/>
            <person name="Wolcott M."/>
            <person name="Wasieloski L."/>
            <person name="Aguilar W."/>
            <person name="Moore D."/>
            <person name="Tallon L.J."/>
            <person name="Sadzewicz L."/>
            <person name="Ott S."/>
            <person name="Zhao X."/>
            <person name="Nagaraj S."/>
            <person name="Vavikolanu K."/>
            <person name="Aluvathingal J."/>
            <person name="Nadendla S."/>
            <person name="Sichtig H."/>
        </authorList>
    </citation>
    <scope>NUCLEOTIDE SEQUENCE</scope>
    <source>
        <strain evidence="2">FDAARGOS_390</strain>
    </source>
</reference>
<dbReference type="Gene3D" id="2.60.200.60">
    <property type="match status" value="1"/>
</dbReference>
<accession>A0A0D5DD21</accession>
<name>A0A095FBW2_BURGA</name>
<dbReference type="EMBL" id="PDDY01000001">
    <property type="protein sequence ID" value="PEH42041.1"/>
    <property type="molecule type" value="Genomic_DNA"/>
</dbReference>
<gene>
    <name evidence="2" type="ORF">CRM94_07730</name>
    <name evidence="1" type="ORF">DM48_3147</name>
</gene>
<dbReference type="Proteomes" id="UP000029590">
    <property type="component" value="Unassembled WGS sequence"/>
</dbReference>
<dbReference type="AlphaFoldDB" id="A0A095FBW2"/>
<dbReference type="KEGG" id="bgo:BM43_4627"/>
<dbReference type="RefSeq" id="WP_036056811.1">
    <property type="nucleotide sequence ID" value="NZ_CADEPO010000024.1"/>
</dbReference>
<evidence type="ECO:0000313" key="3">
    <source>
        <dbReference type="Proteomes" id="UP000029590"/>
    </source>
</evidence>
<dbReference type="Proteomes" id="UP000220629">
    <property type="component" value="Unassembled WGS sequence"/>
</dbReference>